<dbReference type="STRING" id="1123265.GCA_000686625_00004"/>
<dbReference type="KEGG" id="stha:NCTC11429_04665"/>
<proteinExistence type="predicted"/>
<gene>
    <name evidence="1" type="ORF">NCTC11429_04665</name>
</gene>
<dbReference type="AlphaFoldDB" id="A0A4U9W2C6"/>
<organism evidence="1 2">
    <name type="scientific">Sphingobacterium thalpophilum</name>
    <dbReference type="NCBI Taxonomy" id="259"/>
    <lineage>
        <taxon>Bacteria</taxon>
        <taxon>Pseudomonadati</taxon>
        <taxon>Bacteroidota</taxon>
        <taxon>Sphingobacteriia</taxon>
        <taxon>Sphingobacteriales</taxon>
        <taxon>Sphingobacteriaceae</taxon>
        <taxon>Sphingobacterium</taxon>
    </lineage>
</organism>
<evidence type="ECO:0000313" key="1">
    <source>
        <dbReference type="EMBL" id="VTR52792.1"/>
    </source>
</evidence>
<evidence type="ECO:0000313" key="2">
    <source>
        <dbReference type="Proteomes" id="UP000308196"/>
    </source>
</evidence>
<protein>
    <submittedName>
        <fullName evidence="1">Uncharacterized protein</fullName>
    </submittedName>
</protein>
<sequence length="257" mass="28109">MTVINTTENEKTSDRKIFALALFVLSLIGIAKAQTTNQNPIILPLNGASSLVIESGQSYSAISAVSITLKPGVHFKSGSNILLRIDNNMTGPAAPNNPDENLDMNWTLSRSFDASGAVIREMKSFFDTNGKLLQSQSKNIQAGHVLAAQPLYDVGGREIGSTMSAPINNASFAYKADFIKGPGNTVFTYRNYSRYKSTDSITDKRFRPDPVDTVTAGIGSLGFYYSSKNVWERLQDYTNMPYSTFAGPKDGTDIYKR</sequence>
<accession>A0A4U9W2C6</accession>
<name>A0A4U9W2C6_9SPHI</name>
<reference evidence="1 2" key="1">
    <citation type="submission" date="2019-05" db="EMBL/GenBank/DDBJ databases">
        <authorList>
            <consortium name="Pathogen Informatics"/>
        </authorList>
    </citation>
    <scope>NUCLEOTIDE SEQUENCE [LARGE SCALE GENOMIC DNA]</scope>
    <source>
        <strain evidence="1 2">NCTC11429</strain>
    </source>
</reference>
<dbReference type="Proteomes" id="UP000308196">
    <property type="component" value="Chromosome"/>
</dbReference>
<dbReference type="EMBL" id="LR590484">
    <property type="protein sequence ID" value="VTR52792.1"/>
    <property type="molecule type" value="Genomic_DNA"/>
</dbReference>